<comment type="caution">
    <text evidence="9">The sequence shown here is derived from an EMBL/GenBank/DDBJ whole genome shotgun (WGS) entry which is preliminary data.</text>
</comment>
<feature type="domain" description="Zn(2)-C6 fungal-type" evidence="8">
    <location>
        <begin position="34"/>
        <end position="63"/>
    </location>
</feature>
<evidence type="ECO:0000313" key="10">
    <source>
        <dbReference type="Proteomes" id="UP000073492"/>
    </source>
</evidence>
<dbReference type="GO" id="GO:0008270">
    <property type="term" value="F:zinc ion binding"/>
    <property type="evidence" value="ECO:0007669"/>
    <property type="project" value="InterPro"/>
</dbReference>
<dbReference type="SMART" id="SM00066">
    <property type="entry name" value="GAL4"/>
    <property type="match status" value="1"/>
</dbReference>
<dbReference type="GO" id="GO:0006351">
    <property type="term" value="P:DNA-templated transcription"/>
    <property type="evidence" value="ECO:0007669"/>
    <property type="project" value="InterPro"/>
</dbReference>
<keyword evidence="2" id="KW-0862">Zinc</keyword>
<keyword evidence="4" id="KW-0238">DNA-binding</keyword>
<name>A0A139IE60_9PEZI</name>
<keyword evidence="3" id="KW-0805">Transcription regulation</keyword>
<gene>
    <name evidence="9" type="ORF">AC579_10451</name>
</gene>
<accession>A0A139IE60</accession>
<evidence type="ECO:0000256" key="4">
    <source>
        <dbReference type="ARBA" id="ARBA00023125"/>
    </source>
</evidence>
<dbReference type="CDD" id="cd12148">
    <property type="entry name" value="fungal_TF_MHR"/>
    <property type="match status" value="1"/>
</dbReference>
<evidence type="ECO:0000256" key="3">
    <source>
        <dbReference type="ARBA" id="ARBA00023015"/>
    </source>
</evidence>
<dbReference type="GO" id="GO:0003677">
    <property type="term" value="F:DNA binding"/>
    <property type="evidence" value="ECO:0007669"/>
    <property type="project" value="UniProtKB-KW"/>
</dbReference>
<protein>
    <recommendedName>
        <fullName evidence="8">Zn(2)-C6 fungal-type domain-containing protein</fullName>
    </recommendedName>
</protein>
<dbReference type="InterPro" id="IPR007219">
    <property type="entry name" value="XnlR_reg_dom"/>
</dbReference>
<dbReference type="Pfam" id="PF00172">
    <property type="entry name" value="Zn_clus"/>
    <property type="match status" value="1"/>
</dbReference>
<evidence type="ECO:0000256" key="6">
    <source>
        <dbReference type="ARBA" id="ARBA00023242"/>
    </source>
</evidence>
<keyword evidence="1" id="KW-0479">Metal-binding</keyword>
<dbReference type="AlphaFoldDB" id="A0A139IE60"/>
<dbReference type="InterPro" id="IPR036864">
    <property type="entry name" value="Zn2-C6_fun-type_DNA-bd_sf"/>
</dbReference>
<feature type="region of interest" description="Disordered" evidence="7">
    <location>
        <begin position="1"/>
        <end position="44"/>
    </location>
</feature>
<dbReference type="EMBL" id="LFZO01000136">
    <property type="protein sequence ID" value="KXT12906.1"/>
    <property type="molecule type" value="Genomic_DNA"/>
</dbReference>
<dbReference type="PROSITE" id="PS50048">
    <property type="entry name" value="ZN2_CY6_FUNGAL_2"/>
    <property type="match status" value="1"/>
</dbReference>
<dbReference type="SUPFAM" id="SSF57701">
    <property type="entry name" value="Zn2/Cys6 DNA-binding domain"/>
    <property type="match status" value="1"/>
</dbReference>
<dbReference type="InterPro" id="IPR001138">
    <property type="entry name" value="Zn2Cys6_DnaBD"/>
</dbReference>
<evidence type="ECO:0000259" key="8">
    <source>
        <dbReference type="PROSITE" id="PS50048"/>
    </source>
</evidence>
<evidence type="ECO:0000313" key="9">
    <source>
        <dbReference type="EMBL" id="KXT12906.1"/>
    </source>
</evidence>
<dbReference type="PANTHER" id="PTHR31779">
    <property type="entry name" value="2-NITROPROPANE DIOXYGENASE FAMILY, PUTATIVE (AFU_ORTHOLOGUE AFUA_2G17430)-RELATED"/>
    <property type="match status" value="1"/>
</dbReference>
<keyword evidence="5" id="KW-0804">Transcription</keyword>
<dbReference type="CDD" id="cd00067">
    <property type="entry name" value="GAL4"/>
    <property type="match status" value="1"/>
</dbReference>
<organism evidence="9 10">
    <name type="scientific">Pseudocercospora musae</name>
    <dbReference type="NCBI Taxonomy" id="113226"/>
    <lineage>
        <taxon>Eukaryota</taxon>
        <taxon>Fungi</taxon>
        <taxon>Dikarya</taxon>
        <taxon>Ascomycota</taxon>
        <taxon>Pezizomycotina</taxon>
        <taxon>Dothideomycetes</taxon>
        <taxon>Dothideomycetidae</taxon>
        <taxon>Mycosphaerellales</taxon>
        <taxon>Mycosphaerellaceae</taxon>
        <taxon>Pseudocercospora</taxon>
    </lineage>
</organism>
<dbReference type="OrthoDB" id="4064873at2759"/>
<evidence type="ECO:0000256" key="5">
    <source>
        <dbReference type="ARBA" id="ARBA00023163"/>
    </source>
</evidence>
<reference evidence="9 10" key="1">
    <citation type="submission" date="2015-07" db="EMBL/GenBank/DDBJ databases">
        <title>Comparative genomics of the Sigatoka disease complex on banana suggests a link between parallel evolutionary changes in Pseudocercospora fijiensis and Pseudocercospora eumusae and increased virulence on the banana host.</title>
        <authorList>
            <person name="Chang T.-C."/>
            <person name="Salvucci A."/>
            <person name="Crous P.W."/>
            <person name="Stergiopoulos I."/>
        </authorList>
    </citation>
    <scope>NUCLEOTIDE SEQUENCE [LARGE SCALE GENOMIC DNA]</scope>
    <source>
        <strain evidence="9 10">CBS 116634</strain>
    </source>
</reference>
<dbReference type="InterPro" id="IPR052478">
    <property type="entry name" value="Metabolite_Synth_Reg"/>
</dbReference>
<dbReference type="GO" id="GO:0000981">
    <property type="term" value="F:DNA-binding transcription factor activity, RNA polymerase II-specific"/>
    <property type="evidence" value="ECO:0007669"/>
    <property type="project" value="InterPro"/>
</dbReference>
<dbReference type="GO" id="GO:0009410">
    <property type="term" value="P:response to xenobiotic stimulus"/>
    <property type="evidence" value="ECO:0007669"/>
    <property type="project" value="TreeGrafter"/>
</dbReference>
<dbReference type="Pfam" id="PF04082">
    <property type="entry name" value="Fungal_trans"/>
    <property type="match status" value="1"/>
</dbReference>
<dbReference type="PROSITE" id="PS00463">
    <property type="entry name" value="ZN2_CY6_FUNGAL_1"/>
    <property type="match status" value="1"/>
</dbReference>
<sequence length="604" mass="67665">MSPNGTHAGSKRSPSPDEDESHSTPQGRQRSRAACTPCRQRKRKCDGRLPCATCVRYEYQCEYDQKAKRASMPQNADVAQEPPPKQDIGRTPPSIIQLQAHPLTAPGARFHHRGILDPVKTRFVRANSAIAFPRILGMDLESENIPRLHSFAWHLGIRPEPAEERITISEHISWVEFQNLASAYFKMVRPEFGLIDEAEFMEAMAARFLDPFGLKDIDCVALGIAALGSFFSATPHPKEEAMFLDAKRVLVQRSIGNSPTPNQIAGWMLRTIYLRLTSRPHGAWMSSCIAMHQVEASGLHKEIQTIAVVYPQVPTNDHKLAKNRRRLFWIARSLNTILSFEYGRTRVTFDVVTTKKFAAESGTHAHQFMELADLLPNDFVDRDREPDPPAALSHALSKIEAMQTESHFISLLKADLAFAIYRRLWLMSLTDAKDRADLVISIGKSALTAARKCLADKTPWWNVICTPFQLICVVISVGSPRSLSHIEEIMTLMHEVATVYDTHMVREAYNQATALIAMARRRKQKELDALNAIPEAPPFVDHPSAGPSSTLSEAPNLDWGAMDLPFEWDMFLNPELVVNTQQTMPMVDASLAGTPLGQFKFPIS</sequence>
<keyword evidence="6" id="KW-0539">Nucleus</keyword>
<proteinExistence type="predicted"/>
<keyword evidence="10" id="KW-1185">Reference proteome</keyword>
<evidence type="ECO:0000256" key="2">
    <source>
        <dbReference type="ARBA" id="ARBA00022833"/>
    </source>
</evidence>
<evidence type="ECO:0000256" key="1">
    <source>
        <dbReference type="ARBA" id="ARBA00022723"/>
    </source>
</evidence>
<evidence type="ECO:0000256" key="7">
    <source>
        <dbReference type="SAM" id="MobiDB-lite"/>
    </source>
</evidence>
<dbReference type="PANTHER" id="PTHR31779:SF4">
    <property type="entry name" value="2-NITROPROPANE DIOXYGENASE FAMILY, PUTATIVE (AFU_ORTHOLOGUE AFUA_2G17430)-RELATED"/>
    <property type="match status" value="1"/>
</dbReference>
<dbReference type="Gene3D" id="4.10.240.10">
    <property type="entry name" value="Zn(2)-C6 fungal-type DNA-binding domain"/>
    <property type="match status" value="1"/>
</dbReference>
<dbReference type="Proteomes" id="UP000073492">
    <property type="component" value="Unassembled WGS sequence"/>
</dbReference>